<evidence type="ECO:0000313" key="8">
    <source>
        <dbReference type="EMBL" id="TMQ56614.1"/>
    </source>
</evidence>
<dbReference type="NCBIfam" id="TIGR02273">
    <property type="entry name" value="16S_RimM"/>
    <property type="match status" value="1"/>
</dbReference>
<dbReference type="GO" id="GO:0005840">
    <property type="term" value="C:ribosome"/>
    <property type="evidence" value="ECO:0007669"/>
    <property type="project" value="InterPro"/>
</dbReference>
<keyword evidence="4 5" id="KW-0143">Chaperone</keyword>
<dbReference type="Pfam" id="PF24986">
    <property type="entry name" value="PRC_RimM"/>
    <property type="match status" value="1"/>
</dbReference>
<dbReference type="Gene3D" id="2.40.30.60">
    <property type="entry name" value="RimM"/>
    <property type="match status" value="1"/>
</dbReference>
<dbReference type="InterPro" id="IPR009000">
    <property type="entry name" value="Transl_B-barrel_sf"/>
</dbReference>
<sequence>MPLVRIGRITRAHGLRGELSLDGSALTPLELHEIRSFTWRGRGGETLTLTLETARPAHDRMLVRFAGYADRDRARTLAPGELLVEGERLPDPGPGVAYTFQLIGLEVRTTAGRRLGTLEDVISTGANPVYVVRGDREWLVPAAPGVVQQVDMAARTLVVELPAGLEDLTP</sequence>
<dbReference type="InterPro" id="IPR036976">
    <property type="entry name" value="RimM_N_sf"/>
</dbReference>
<dbReference type="GO" id="GO:0042274">
    <property type="term" value="P:ribosomal small subunit biogenesis"/>
    <property type="evidence" value="ECO:0007669"/>
    <property type="project" value="UniProtKB-UniRule"/>
</dbReference>
<keyword evidence="2 5" id="KW-0690">Ribosome biogenesis</keyword>
<dbReference type="SUPFAM" id="SSF50346">
    <property type="entry name" value="PRC-barrel domain"/>
    <property type="match status" value="1"/>
</dbReference>
<dbReference type="SUPFAM" id="SSF50447">
    <property type="entry name" value="Translation proteins"/>
    <property type="match status" value="1"/>
</dbReference>
<accession>A0A538SZC8</accession>
<comment type="domain">
    <text evidence="5">The PRC barrel domain binds ribosomal protein uS19.</text>
</comment>
<comment type="similarity">
    <text evidence="5">Belongs to the RimM family.</text>
</comment>
<keyword evidence="1 5" id="KW-0963">Cytoplasm</keyword>
<dbReference type="Pfam" id="PF01782">
    <property type="entry name" value="RimM"/>
    <property type="match status" value="1"/>
</dbReference>
<dbReference type="PANTHER" id="PTHR33692:SF1">
    <property type="entry name" value="RIBOSOME MATURATION FACTOR RIMM"/>
    <property type="match status" value="1"/>
</dbReference>
<evidence type="ECO:0000256" key="1">
    <source>
        <dbReference type="ARBA" id="ARBA00022490"/>
    </source>
</evidence>
<comment type="caution">
    <text evidence="8">The sequence shown here is derived from an EMBL/GenBank/DDBJ whole genome shotgun (WGS) entry which is preliminary data.</text>
</comment>
<proteinExistence type="inferred from homology"/>
<evidence type="ECO:0000256" key="2">
    <source>
        <dbReference type="ARBA" id="ARBA00022517"/>
    </source>
</evidence>
<dbReference type="InterPro" id="IPR011961">
    <property type="entry name" value="RimM"/>
</dbReference>
<dbReference type="GO" id="GO:0005737">
    <property type="term" value="C:cytoplasm"/>
    <property type="evidence" value="ECO:0007669"/>
    <property type="project" value="UniProtKB-SubCell"/>
</dbReference>
<dbReference type="Gene3D" id="2.30.30.240">
    <property type="entry name" value="PRC-barrel domain"/>
    <property type="match status" value="1"/>
</dbReference>
<dbReference type="Proteomes" id="UP000317716">
    <property type="component" value="Unassembled WGS sequence"/>
</dbReference>
<dbReference type="InterPro" id="IPR011033">
    <property type="entry name" value="PRC_barrel-like_sf"/>
</dbReference>
<organism evidence="8 9">
    <name type="scientific">Eiseniibacteriota bacterium</name>
    <dbReference type="NCBI Taxonomy" id="2212470"/>
    <lineage>
        <taxon>Bacteria</taxon>
        <taxon>Candidatus Eiseniibacteriota</taxon>
    </lineage>
</organism>
<dbReference type="HAMAP" id="MF_00014">
    <property type="entry name" value="Ribosome_mat_RimM"/>
    <property type="match status" value="1"/>
</dbReference>
<dbReference type="AlphaFoldDB" id="A0A538SZC8"/>
<dbReference type="InterPro" id="IPR002676">
    <property type="entry name" value="RimM_N"/>
</dbReference>
<dbReference type="InterPro" id="IPR056792">
    <property type="entry name" value="PRC_RimM"/>
</dbReference>
<evidence type="ECO:0000256" key="3">
    <source>
        <dbReference type="ARBA" id="ARBA00022552"/>
    </source>
</evidence>
<feature type="domain" description="RimM N-terminal" evidence="6">
    <location>
        <begin position="6"/>
        <end position="85"/>
    </location>
</feature>
<comment type="subunit">
    <text evidence="5">Binds ribosomal protein uS19.</text>
</comment>
<evidence type="ECO:0000259" key="6">
    <source>
        <dbReference type="Pfam" id="PF01782"/>
    </source>
</evidence>
<name>A0A538SZC8_UNCEI</name>
<dbReference type="PANTHER" id="PTHR33692">
    <property type="entry name" value="RIBOSOME MATURATION FACTOR RIMM"/>
    <property type="match status" value="1"/>
</dbReference>
<evidence type="ECO:0000313" key="9">
    <source>
        <dbReference type="Proteomes" id="UP000317716"/>
    </source>
</evidence>
<dbReference type="EMBL" id="VBOS01000158">
    <property type="protein sequence ID" value="TMQ56614.1"/>
    <property type="molecule type" value="Genomic_DNA"/>
</dbReference>
<dbReference type="GO" id="GO:0043022">
    <property type="term" value="F:ribosome binding"/>
    <property type="evidence" value="ECO:0007669"/>
    <property type="project" value="InterPro"/>
</dbReference>
<evidence type="ECO:0000256" key="4">
    <source>
        <dbReference type="ARBA" id="ARBA00023186"/>
    </source>
</evidence>
<comment type="function">
    <text evidence="5">An accessory protein needed during the final step in the assembly of 30S ribosomal subunit, possibly for assembly of the head region. Essential for efficient processing of 16S rRNA. May be needed both before and after RbfA during the maturation of 16S rRNA. It has affinity for free ribosomal 30S subunits but not for 70S ribosomes.</text>
</comment>
<protein>
    <recommendedName>
        <fullName evidence="5">Ribosome maturation factor RimM</fullName>
    </recommendedName>
</protein>
<evidence type="ECO:0000259" key="7">
    <source>
        <dbReference type="Pfam" id="PF24986"/>
    </source>
</evidence>
<gene>
    <name evidence="5 8" type="primary">rimM</name>
    <name evidence="8" type="ORF">E6K72_04710</name>
</gene>
<feature type="domain" description="Ribosome maturation factor RimM PRC barrel" evidence="7">
    <location>
        <begin position="100"/>
        <end position="165"/>
    </location>
</feature>
<comment type="subcellular location">
    <subcellularLocation>
        <location evidence="5">Cytoplasm</location>
    </subcellularLocation>
</comment>
<reference evidence="8 9" key="1">
    <citation type="journal article" date="2019" name="Nat. Microbiol.">
        <title>Mediterranean grassland soil C-N compound turnover is dependent on rainfall and depth, and is mediated by genomically divergent microorganisms.</title>
        <authorList>
            <person name="Diamond S."/>
            <person name="Andeer P.F."/>
            <person name="Li Z."/>
            <person name="Crits-Christoph A."/>
            <person name="Burstein D."/>
            <person name="Anantharaman K."/>
            <person name="Lane K.R."/>
            <person name="Thomas B.C."/>
            <person name="Pan C."/>
            <person name="Northen T.R."/>
            <person name="Banfield J.F."/>
        </authorList>
    </citation>
    <scope>NUCLEOTIDE SEQUENCE [LARGE SCALE GENOMIC DNA]</scope>
    <source>
        <strain evidence="8">WS_2</strain>
    </source>
</reference>
<keyword evidence="3 5" id="KW-0698">rRNA processing</keyword>
<dbReference type="GO" id="GO:0006364">
    <property type="term" value="P:rRNA processing"/>
    <property type="evidence" value="ECO:0007669"/>
    <property type="project" value="UniProtKB-UniRule"/>
</dbReference>
<evidence type="ECO:0000256" key="5">
    <source>
        <dbReference type="HAMAP-Rule" id="MF_00014"/>
    </source>
</evidence>